<evidence type="ECO:0000256" key="5">
    <source>
        <dbReference type="ARBA" id="ARBA00022989"/>
    </source>
</evidence>
<evidence type="ECO:0000313" key="8">
    <source>
        <dbReference type="EMBL" id="MDR7378202.1"/>
    </source>
</evidence>
<gene>
    <name evidence="8" type="ORF">J2X19_002881</name>
</gene>
<organism evidence="8 9">
    <name type="scientific">Rhodoferax ferrireducens</name>
    <dbReference type="NCBI Taxonomy" id="192843"/>
    <lineage>
        <taxon>Bacteria</taxon>
        <taxon>Pseudomonadati</taxon>
        <taxon>Pseudomonadota</taxon>
        <taxon>Betaproteobacteria</taxon>
        <taxon>Burkholderiales</taxon>
        <taxon>Comamonadaceae</taxon>
        <taxon>Rhodoferax</taxon>
    </lineage>
</organism>
<dbReference type="InterPro" id="IPR052031">
    <property type="entry name" value="Membrane_Transporter-Flippase"/>
</dbReference>
<dbReference type="CDD" id="cd13138">
    <property type="entry name" value="MATE_yoeA_like"/>
    <property type="match status" value="1"/>
</dbReference>
<feature type="transmembrane region" description="Helical" evidence="7">
    <location>
        <begin position="26"/>
        <end position="47"/>
    </location>
</feature>
<keyword evidence="3" id="KW-1003">Cell membrane</keyword>
<keyword evidence="4 7" id="KW-0812">Transmembrane</keyword>
<keyword evidence="2" id="KW-0813">Transport</keyword>
<dbReference type="Pfam" id="PF01554">
    <property type="entry name" value="MatE"/>
    <property type="match status" value="2"/>
</dbReference>
<proteinExistence type="predicted"/>
<feature type="transmembrane region" description="Helical" evidence="7">
    <location>
        <begin position="335"/>
        <end position="354"/>
    </location>
</feature>
<evidence type="ECO:0000313" key="9">
    <source>
        <dbReference type="Proteomes" id="UP001180487"/>
    </source>
</evidence>
<protein>
    <submittedName>
        <fullName evidence="8">MATE family efflux protein</fullName>
    </submittedName>
</protein>
<dbReference type="InterPro" id="IPR002528">
    <property type="entry name" value="MATE_fam"/>
</dbReference>
<feature type="transmembrane region" description="Helical" evidence="7">
    <location>
        <begin position="180"/>
        <end position="200"/>
    </location>
</feature>
<feature type="transmembrane region" description="Helical" evidence="7">
    <location>
        <begin position="256"/>
        <end position="281"/>
    </location>
</feature>
<feature type="transmembrane region" description="Helical" evidence="7">
    <location>
        <begin position="67"/>
        <end position="89"/>
    </location>
</feature>
<keyword evidence="9" id="KW-1185">Reference proteome</keyword>
<feature type="transmembrane region" description="Helical" evidence="7">
    <location>
        <begin position="146"/>
        <end position="168"/>
    </location>
</feature>
<feature type="transmembrane region" description="Helical" evidence="7">
    <location>
        <begin position="402"/>
        <end position="422"/>
    </location>
</feature>
<dbReference type="PANTHER" id="PTHR43549">
    <property type="entry name" value="MULTIDRUG RESISTANCE PROTEIN YPNP-RELATED"/>
    <property type="match status" value="1"/>
</dbReference>
<feature type="transmembrane region" description="Helical" evidence="7">
    <location>
        <begin position="101"/>
        <end position="126"/>
    </location>
</feature>
<sequence>MDTNTLPSPSSTAAAGAPQPKVLWKVYLAFLVPMIASNFLQALSGTINNIYLGQMLGVGAMASVSAFFPVLFFLISFMIGLGAGAAVLIGQAWGAKELERVKAIAGTTLMVGLCAGLVVAVFGGAFTQSMLRALGTPADILPGATAYARVMLLAAPAVFIFLLVTSMLRGVGDTTTPLKTLLISTAVGLVVTPALIRGWAGLPQMGVASGAYAAGVGFVLSMGWTAWSLRRKNHVLAPNAGFIPHLRIDRAILGKVLRIGLPTALSMITISIAEIAVLFLVNRYGSQATAAYGAVNQIVSYVQFPAISIAITASILGAQAIGAGRGHTLGQIARTGIWMNLLLTGALVLLGYVFSRSILGLFITDVAVVDLAQTLLHIMLWSSVVMGMSMVLSGLMRASGAVLVPTVLTMLAIAGVEIPVAWVLSHYYGLNGIWAAYPIAFSAMLAMQTAYYRLVWRKKPVRRL</sequence>
<evidence type="ECO:0000256" key="1">
    <source>
        <dbReference type="ARBA" id="ARBA00004429"/>
    </source>
</evidence>
<dbReference type="InterPro" id="IPR048279">
    <property type="entry name" value="MdtK-like"/>
</dbReference>
<comment type="subcellular location">
    <subcellularLocation>
        <location evidence="1">Cell inner membrane</location>
        <topology evidence="1">Multi-pass membrane protein</topology>
    </subcellularLocation>
</comment>
<dbReference type="EMBL" id="JAVDXT010000002">
    <property type="protein sequence ID" value="MDR7378202.1"/>
    <property type="molecule type" value="Genomic_DNA"/>
</dbReference>
<dbReference type="Proteomes" id="UP001180487">
    <property type="component" value="Unassembled WGS sequence"/>
</dbReference>
<feature type="transmembrane region" description="Helical" evidence="7">
    <location>
        <begin position="374"/>
        <end position="395"/>
    </location>
</feature>
<evidence type="ECO:0000256" key="3">
    <source>
        <dbReference type="ARBA" id="ARBA00022475"/>
    </source>
</evidence>
<evidence type="ECO:0000256" key="6">
    <source>
        <dbReference type="ARBA" id="ARBA00023136"/>
    </source>
</evidence>
<dbReference type="NCBIfam" id="TIGR00797">
    <property type="entry name" value="matE"/>
    <property type="match status" value="1"/>
</dbReference>
<dbReference type="PIRSF" id="PIRSF006603">
    <property type="entry name" value="DinF"/>
    <property type="match status" value="1"/>
</dbReference>
<keyword evidence="5 7" id="KW-1133">Transmembrane helix</keyword>
<comment type="caution">
    <text evidence="8">The sequence shown here is derived from an EMBL/GenBank/DDBJ whole genome shotgun (WGS) entry which is preliminary data.</text>
</comment>
<keyword evidence="6 7" id="KW-0472">Membrane</keyword>
<accession>A0ABU2CA33</accession>
<feature type="transmembrane region" description="Helical" evidence="7">
    <location>
        <begin position="434"/>
        <end position="454"/>
    </location>
</feature>
<dbReference type="PANTHER" id="PTHR43549:SF3">
    <property type="entry name" value="MULTIDRUG RESISTANCE PROTEIN YPNP-RELATED"/>
    <property type="match status" value="1"/>
</dbReference>
<evidence type="ECO:0000256" key="2">
    <source>
        <dbReference type="ARBA" id="ARBA00022448"/>
    </source>
</evidence>
<feature type="transmembrane region" description="Helical" evidence="7">
    <location>
        <begin position="301"/>
        <end position="323"/>
    </location>
</feature>
<evidence type="ECO:0000256" key="7">
    <source>
        <dbReference type="SAM" id="Phobius"/>
    </source>
</evidence>
<name>A0ABU2CA33_9BURK</name>
<feature type="transmembrane region" description="Helical" evidence="7">
    <location>
        <begin position="206"/>
        <end position="227"/>
    </location>
</feature>
<dbReference type="RefSeq" id="WP_310374140.1">
    <property type="nucleotide sequence ID" value="NZ_JAVDXT010000002.1"/>
</dbReference>
<evidence type="ECO:0000256" key="4">
    <source>
        <dbReference type="ARBA" id="ARBA00022692"/>
    </source>
</evidence>
<reference evidence="8 9" key="1">
    <citation type="submission" date="2023-07" db="EMBL/GenBank/DDBJ databases">
        <title>Sorghum-associated microbial communities from plants grown in Nebraska, USA.</title>
        <authorList>
            <person name="Schachtman D."/>
        </authorList>
    </citation>
    <scope>NUCLEOTIDE SEQUENCE [LARGE SCALE GENOMIC DNA]</scope>
    <source>
        <strain evidence="8 9">BE313</strain>
    </source>
</reference>